<evidence type="ECO:0008006" key="3">
    <source>
        <dbReference type="Google" id="ProtNLM"/>
    </source>
</evidence>
<organism evidence="1 2">
    <name type="scientific">Leucobacter exalbidus</name>
    <dbReference type="NCBI Taxonomy" id="662960"/>
    <lineage>
        <taxon>Bacteria</taxon>
        <taxon>Bacillati</taxon>
        <taxon>Actinomycetota</taxon>
        <taxon>Actinomycetes</taxon>
        <taxon>Micrococcales</taxon>
        <taxon>Microbacteriaceae</taxon>
        <taxon>Leucobacter</taxon>
    </lineage>
</organism>
<evidence type="ECO:0000313" key="2">
    <source>
        <dbReference type="Proteomes" id="UP000675163"/>
    </source>
</evidence>
<gene>
    <name evidence="1" type="ORF">JOF28_000610</name>
</gene>
<protein>
    <recommendedName>
        <fullName evidence="3">Helix-turn-helix domain-containing protein</fullName>
    </recommendedName>
</protein>
<sequence length="203" mass="22058">MLTTTLDASQILGVTQRQVQLAVQNGLLTAVRLGRTLGVYEHQVFALERMDVSGRRWDDSTWTAALDLLSTGKTKDLGGSQRSRLKKRLREMGEAELIGRVLAGRVTLYRATNEQLHSLGSVINHETDLVGYGTAVIADPSPASQARSLGLVNDPEGNVVAVNASRAHHGVVEALAYIAYGSTREESAGREWLEKHLSKTVGR</sequence>
<accession>A0A940PRE2</accession>
<reference evidence="1" key="1">
    <citation type="submission" date="2021-02" db="EMBL/GenBank/DDBJ databases">
        <title>Sequencing the genomes of 1000 actinobacteria strains.</title>
        <authorList>
            <person name="Klenk H.-P."/>
        </authorList>
    </citation>
    <scope>NUCLEOTIDE SEQUENCE</scope>
    <source>
        <strain evidence="1">DSM 22850</strain>
    </source>
</reference>
<name>A0A940PRE2_9MICO</name>
<dbReference type="AlphaFoldDB" id="A0A940PRE2"/>
<comment type="caution">
    <text evidence="1">The sequence shown here is derived from an EMBL/GenBank/DDBJ whole genome shotgun (WGS) entry which is preliminary data.</text>
</comment>
<evidence type="ECO:0000313" key="1">
    <source>
        <dbReference type="EMBL" id="MBP1325378.1"/>
    </source>
</evidence>
<keyword evidence="2" id="KW-1185">Reference proteome</keyword>
<dbReference type="Proteomes" id="UP000675163">
    <property type="component" value="Unassembled WGS sequence"/>
</dbReference>
<dbReference type="RefSeq" id="WP_209704412.1">
    <property type="nucleotide sequence ID" value="NZ_JAFIDA010000001.1"/>
</dbReference>
<dbReference type="EMBL" id="JAFIDA010000001">
    <property type="protein sequence ID" value="MBP1325378.1"/>
    <property type="molecule type" value="Genomic_DNA"/>
</dbReference>
<proteinExistence type="predicted"/>